<protein>
    <submittedName>
        <fullName evidence="2">Uncharacterized protein</fullName>
    </submittedName>
</protein>
<organism evidence="2 3">
    <name type="scientific">Rarobacter faecitabidus</name>
    <dbReference type="NCBI Taxonomy" id="13243"/>
    <lineage>
        <taxon>Bacteria</taxon>
        <taxon>Bacillati</taxon>
        <taxon>Actinomycetota</taxon>
        <taxon>Actinomycetes</taxon>
        <taxon>Micrococcales</taxon>
        <taxon>Rarobacteraceae</taxon>
        <taxon>Rarobacter</taxon>
    </lineage>
</organism>
<accession>A0A542ZXC3</accession>
<gene>
    <name evidence="2" type="ORF">FB461_1534</name>
</gene>
<dbReference type="EMBL" id="VFOS01000001">
    <property type="protein sequence ID" value="TQL65001.1"/>
    <property type="molecule type" value="Genomic_DNA"/>
</dbReference>
<feature type="compositionally biased region" description="Polar residues" evidence="1">
    <location>
        <begin position="1"/>
        <end position="12"/>
    </location>
</feature>
<feature type="compositionally biased region" description="Low complexity" evidence="1">
    <location>
        <begin position="105"/>
        <end position="118"/>
    </location>
</feature>
<dbReference type="AlphaFoldDB" id="A0A542ZXC3"/>
<feature type="compositionally biased region" description="Low complexity" evidence="1">
    <location>
        <begin position="43"/>
        <end position="71"/>
    </location>
</feature>
<feature type="region of interest" description="Disordered" evidence="1">
    <location>
        <begin position="1"/>
        <end position="23"/>
    </location>
</feature>
<keyword evidence="3" id="KW-1185">Reference proteome</keyword>
<evidence type="ECO:0000313" key="3">
    <source>
        <dbReference type="Proteomes" id="UP000315389"/>
    </source>
</evidence>
<sequence length="118" mass="12220">MLPGGSPTQRQLHASAKSIASRLSDDAPASFVAAFAAAPVAVPAPAAESAPAPTAESAPTPTAESAPVPTAGSATVPEILVRQRRGKSYLSERGDHRRRSRRPRAAAPIRPAVPVRWL</sequence>
<comment type="caution">
    <text evidence="2">The sequence shown here is derived from an EMBL/GenBank/DDBJ whole genome shotgun (WGS) entry which is preliminary data.</text>
</comment>
<reference evidence="2 3" key="1">
    <citation type="submission" date="2019-06" db="EMBL/GenBank/DDBJ databases">
        <title>Sequencing the genomes of 1000 actinobacteria strains.</title>
        <authorList>
            <person name="Klenk H.-P."/>
        </authorList>
    </citation>
    <scope>NUCLEOTIDE SEQUENCE [LARGE SCALE GENOMIC DNA]</scope>
    <source>
        <strain evidence="2 3">DSM 4813</strain>
    </source>
</reference>
<name>A0A542ZXC3_RARFA</name>
<feature type="region of interest" description="Disordered" evidence="1">
    <location>
        <begin position="43"/>
        <end position="118"/>
    </location>
</feature>
<proteinExistence type="predicted"/>
<evidence type="ECO:0000256" key="1">
    <source>
        <dbReference type="SAM" id="MobiDB-lite"/>
    </source>
</evidence>
<dbReference type="Proteomes" id="UP000315389">
    <property type="component" value="Unassembled WGS sequence"/>
</dbReference>
<evidence type="ECO:0000313" key="2">
    <source>
        <dbReference type="EMBL" id="TQL65001.1"/>
    </source>
</evidence>